<dbReference type="SMART" id="SM00494">
    <property type="entry name" value="ChtBD2"/>
    <property type="match status" value="2"/>
</dbReference>
<feature type="disulfide bond" evidence="1">
    <location>
        <begin position="159"/>
        <end position="168"/>
    </location>
</feature>
<dbReference type="InterPro" id="IPR036508">
    <property type="entry name" value="Chitin-bd_dom_sf"/>
</dbReference>
<evidence type="ECO:0000256" key="1">
    <source>
        <dbReference type="PROSITE-ProRule" id="PRU00076"/>
    </source>
</evidence>
<dbReference type="Gene3D" id="2.10.25.10">
    <property type="entry name" value="Laminin"/>
    <property type="match status" value="1"/>
</dbReference>
<keyword evidence="1" id="KW-0245">EGF-like domain</keyword>
<keyword evidence="1" id="KW-1015">Disulfide bond</keyword>
<protein>
    <recommendedName>
        <fullName evidence="6">Chitin-binding type-2 domain-containing protein</fullName>
    </recommendedName>
</protein>
<reference evidence="4 5" key="1">
    <citation type="submission" date="2020-06" db="EMBL/GenBank/DDBJ databases">
        <authorList>
            <person name="Li R."/>
            <person name="Bekaert M."/>
        </authorList>
    </citation>
    <scope>NUCLEOTIDE SEQUENCE [LARGE SCALE GENOMIC DNA]</scope>
    <source>
        <strain evidence="5">wild</strain>
    </source>
</reference>
<organism evidence="4 5">
    <name type="scientific">Mytilus coruscus</name>
    <name type="common">Sea mussel</name>
    <dbReference type="NCBI Taxonomy" id="42192"/>
    <lineage>
        <taxon>Eukaryota</taxon>
        <taxon>Metazoa</taxon>
        <taxon>Spiralia</taxon>
        <taxon>Lophotrochozoa</taxon>
        <taxon>Mollusca</taxon>
        <taxon>Bivalvia</taxon>
        <taxon>Autobranchia</taxon>
        <taxon>Pteriomorphia</taxon>
        <taxon>Mytilida</taxon>
        <taxon>Mytiloidea</taxon>
        <taxon>Mytilidae</taxon>
        <taxon>Mytilinae</taxon>
        <taxon>Mytilus</taxon>
    </lineage>
</organism>
<evidence type="ECO:0000259" key="2">
    <source>
        <dbReference type="PROSITE" id="PS50026"/>
    </source>
</evidence>
<dbReference type="InterPro" id="IPR002557">
    <property type="entry name" value="Chitin-bd_dom"/>
</dbReference>
<dbReference type="PROSITE" id="PS01186">
    <property type="entry name" value="EGF_2"/>
    <property type="match status" value="1"/>
</dbReference>
<dbReference type="InterPro" id="IPR000742">
    <property type="entry name" value="EGF"/>
</dbReference>
<accession>A0A6J8C5H9</accession>
<dbReference type="AlphaFoldDB" id="A0A6J8C5H9"/>
<dbReference type="Gene3D" id="2.170.140.10">
    <property type="entry name" value="Chitin binding domain"/>
    <property type="match status" value="2"/>
</dbReference>
<dbReference type="PROSITE" id="PS50026">
    <property type="entry name" value="EGF_3"/>
    <property type="match status" value="1"/>
</dbReference>
<gene>
    <name evidence="4" type="ORF">MCOR_26693</name>
</gene>
<dbReference type="EMBL" id="CACVKT020004820">
    <property type="protein sequence ID" value="CAC5391695.1"/>
    <property type="molecule type" value="Genomic_DNA"/>
</dbReference>
<dbReference type="Pfam" id="PF01607">
    <property type="entry name" value="CBM_14"/>
    <property type="match status" value="1"/>
</dbReference>
<dbReference type="GO" id="GO:0008061">
    <property type="term" value="F:chitin binding"/>
    <property type="evidence" value="ECO:0007669"/>
    <property type="project" value="InterPro"/>
</dbReference>
<dbReference type="CDD" id="cd00054">
    <property type="entry name" value="EGF_CA"/>
    <property type="match status" value="1"/>
</dbReference>
<evidence type="ECO:0000259" key="3">
    <source>
        <dbReference type="PROSITE" id="PS50940"/>
    </source>
</evidence>
<feature type="domain" description="EGF-like" evidence="2">
    <location>
        <begin position="137"/>
        <end position="169"/>
    </location>
</feature>
<name>A0A6J8C5H9_MYTCO</name>
<feature type="domain" description="Chitin-binding type-2" evidence="3">
    <location>
        <begin position="173"/>
        <end position="248"/>
    </location>
</feature>
<dbReference type="SUPFAM" id="SSF57625">
    <property type="entry name" value="Invertebrate chitin-binding proteins"/>
    <property type="match status" value="2"/>
</dbReference>
<evidence type="ECO:0000313" key="4">
    <source>
        <dbReference type="EMBL" id="CAC5391695.1"/>
    </source>
</evidence>
<dbReference type="PROSITE" id="PS50940">
    <property type="entry name" value="CHIT_BIND_II"/>
    <property type="match status" value="2"/>
</dbReference>
<dbReference type="SUPFAM" id="SSF57196">
    <property type="entry name" value="EGF/Laminin"/>
    <property type="match status" value="1"/>
</dbReference>
<evidence type="ECO:0008006" key="6">
    <source>
        <dbReference type="Google" id="ProtNLM"/>
    </source>
</evidence>
<dbReference type="OrthoDB" id="6131869at2759"/>
<sequence>MAAKMEVSDIDFLKFFYNSKLFGLRGVDEHRNGTTMIRWKAIVYFFQGQSQQNVLWIKDVHVKFGEQSVDVNKLSNIKKTESREPSNSAGGGFGTGATAAATFFATKHFYSENKGKYTDSTQCNVTSENGYNQTIDSPGSCLIEPCENGGTCVNTTCLCQDGFAGSKCEIDVNQTCKADADTFIPHPNTCQLFYNCSQALTPLPTEDRIYSYNPQILRPAYLHECPYPELFSMKTMSCQNYTEVECGSRYETKNKCDYLAISYTCVSACKQCIYFTPDCVGFADGIYDNIYISIGGTYFECKDERNIYGGANPCPTGMAPYNGECKDLFEIPINLFGIGNGVNYNDRENGNYKSERFRRCDIYYTCVNGILTLSHCDSGKTFDSKSSFCQIPTNACSPCGSVVNGC</sequence>
<dbReference type="SMART" id="SM00181">
    <property type="entry name" value="EGF"/>
    <property type="match status" value="1"/>
</dbReference>
<dbReference type="Proteomes" id="UP000507470">
    <property type="component" value="Unassembled WGS sequence"/>
</dbReference>
<evidence type="ECO:0000313" key="5">
    <source>
        <dbReference type="Proteomes" id="UP000507470"/>
    </source>
</evidence>
<proteinExistence type="predicted"/>
<feature type="domain" description="Chitin-binding type-2" evidence="3">
    <location>
        <begin position="342"/>
        <end position="398"/>
    </location>
</feature>
<dbReference type="GO" id="GO:0005576">
    <property type="term" value="C:extracellular region"/>
    <property type="evidence" value="ECO:0007669"/>
    <property type="project" value="InterPro"/>
</dbReference>
<dbReference type="PROSITE" id="PS00022">
    <property type="entry name" value="EGF_1"/>
    <property type="match status" value="1"/>
</dbReference>
<comment type="caution">
    <text evidence="1">Lacks conserved residue(s) required for the propagation of feature annotation.</text>
</comment>
<keyword evidence="5" id="KW-1185">Reference proteome</keyword>